<proteinExistence type="inferred from homology"/>
<evidence type="ECO:0000259" key="3">
    <source>
        <dbReference type="Pfam" id="PF01557"/>
    </source>
</evidence>
<dbReference type="GO" id="GO:0016853">
    <property type="term" value="F:isomerase activity"/>
    <property type="evidence" value="ECO:0007669"/>
    <property type="project" value="UniProtKB-ARBA"/>
</dbReference>
<sequence length="309" mass="32833">MRFVTYEYGQGARLGVVAGEFAVDLHKAYDLPAEGERGEVPPGTLRELLESGESGLALARRIAEWAGALPAGELAALDAAVHLDKVTLLPPVPNPEKIICVGRNYVAHAEEVGLDTPGEPELFAKFGNALIGHDAPIVLPEISTMVDYEAELGVVIGRRARNVTAAEALDYVAGYTIVHDVSARDLQMRTSQWLAGKALDGFAPVGPWLVTPDEIPDPQRLRLRLQIGGTTYQDASTETMVHSVAEIISYLSRLMTLVPGDLIATGTPEGVGAVRTPPRYLKDGDVVEITIESIGTLSNPVVAAAKAGA</sequence>
<accession>A0A840PLG3</accession>
<comment type="caution">
    <text evidence="4">The sequence shown here is derived from an EMBL/GenBank/DDBJ whole genome shotgun (WGS) entry which is preliminary data.</text>
</comment>
<dbReference type="InterPro" id="IPR051121">
    <property type="entry name" value="FAH"/>
</dbReference>
<dbReference type="EMBL" id="JACHGN010000023">
    <property type="protein sequence ID" value="MBB5138460.1"/>
    <property type="molecule type" value="Genomic_DNA"/>
</dbReference>
<evidence type="ECO:0000256" key="2">
    <source>
        <dbReference type="ARBA" id="ARBA00022723"/>
    </source>
</evidence>
<reference evidence="4 5" key="1">
    <citation type="submission" date="2020-08" db="EMBL/GenBank/DDBJ databases">
        <title>Genomic Encyclopedia of Type Strains, Phase IV (KMG-IV): sequencing the most valuable type-strain genomes for metagenomic binning, comparative biology and taxonomic classification.</title>
        <authorList>
            <person name="Goeker M."/>
        </authorList>
    </citation>
    <scope>NUCLEOTIDE SEQUENCE [LARGE SCALE GENOMIC DNA]</scope>
    <source>
        <strain evidence="4 5">DSM 45615</strain>
    </source>
</reference>
<dbReference type="AlphaFoldDB" id="A0A840PLG3"/>
<feature type="domain" description="Fumarylacetoacetase-like C-terminal" evidence="3">
    <location>
        <begin position="97"/>
        <end position="302"/>
    </location>
</feature>
<dbReference type="Gene3D" id="3.90.850.10">
    <property type="entry name" value="Fumarylacetoacetase-like, C-terminal domain"/>
    <property type="match status" value="1"/>
</dbReference>
<name>A0A840PLG3_9ACTN</name>
<dbReference type="Pfam" id="PF01557">
    <property type="entry name" value="FAA_hydrolase"/>
    <property type="match status" value="1"/>
</dbReference>
<organism evidence="4 5">
    <name type="scientific">Thermocatellispora tengchongensis</name>
    <dbReference type="NCBI Taxonomy" id="1073253"/>
    <lineage>
        <taxon>Bacteria</taxon>
        <taxon>Bacillati</taxon>
        <taxon>Actinomycetota</taxon>
        <taxon>Actinomycetes</taxon>
        <taxon>Streptosporangiales</taxon>
        <taxon>Streptosporangiaceae</taxon>
        <taxon>Thermocatellispora</taxon>
    </lineage>
</organism>
<dbReference type="RefSeq" id="WP_185055329.1">
    <property type="nucleotide sequence ID" value="NZ_BAABIX010000019.1"/>
</dbReference>
<dbReference type="PANTHER" id="PTHR42796:SF4">
    <property type="entry name" value="FUMARYLACETOACETATE HYDROLASE DOMAIN-CONTAINING PROTEIN 2A"/>
    <property type="match status" value="1"/>
</dbReference>
<evidence type="ECO:0000313" key="5">
    <source>
        <dbReference type="Proteomes" id="UP000578449"/>
    </source>
</evidence>
<protein>
    <submittedName>
        <fullName evidence="4">Acylpyruvate hydrolase</fullName>
        <ecNumber evidence="4">3.7.1.5</ecNumber>
    </submittedName>
</protein>
<dbReference type="EC" id="3.7.1.5" evidence="4"/>
<keyword evidence="5" id="KW-1185">Reference proteome</keyword>
<evidence type="ECO:0000313" key="4">
    <source>
        <dbReference type="EMBL" id="MBB5138460.1"/>
    </source>
</evidence>
<dbReference type="Proteomes" id="UP000578449">
    <property type="component" value="Unassembled WGS sequence"/>
</dbReference>
<dbReference type="FunFam" id="3.90.850.10:FF:000002">
    <property type="entry name" value="2-hydroxyhepta-2,4-diene-1,7-dioate isomerase"/>
    <property type="match status" value="1"/>
</dbReference>
<dbReference type="InterPro" id="IPR036663">
    <property type="entry name" value="Fumarylacetoacetase_C_sf"/>
</dbReference>
<dbReference type="GO" id="GO:0047621">
    <property type="term" value="F:acylpyruvate hydrolase activity"/>
    <property type="evidence" value="ECO:0007669"/>
    <property type="project" value="UniProtKB-EC"/>
</dbReference>
<gene>
    <name evidence="4" type="ORF">HNP84_008214</name>
</gene>
<dbReference type="GO" id="GO:0019752">
    <property type="term" value="P:carboxylic acid metabolic process"/>
    <property type="evidence" value="ECO:0007669"/>
    <property type="project" value="UniProtKB-ARBA"/>
</dbReference>
<comment type="similarity">
    <text evidence="1">Belongs to the FAH family.</text>
</comment>
<keyword evidence="2" id="KW-0479">Metal-binding</keyword>
<evidence type="ECO:0000256" key="1">
    <source>
        <dbReference type="ARBA" id="ARBA00010211"/>
    </source>
</evidence>
<dbReference type="SUPFAM" id="SSF56529">
    <property type="entry name" value="FAH"/>
    <property type="match status" value="1"/>
</dbReference>
<keyword evidence="4" id="KW-0378">Hydrolase</keyword>
<keyword evidence="4" id="KW-0670">Pyruvate</keyword>
<dbReference type="InterPro" id="IPR011234">
    <property type="entry name" value="Fumarylacetoacetase-like_C"/>
</dbReference>
<dbReference type="GO" id="GO:0046872">
    <property type="term" value="F:metal ion binding"/>
    <property type="evidence" value="ECO:0007669"/>
    <property type="project" value="UniProtKB-KW"/>
</dbReference>
<dbReference type="PANTHER" id="PTHR42796">
    <property type="entry name" value="FUMARYLACETOACETATE HYDROLASE DOMAIN-CONTAINING PROTEIN 2A-RELATED"/>
    <property type="match status" value="1"/>
</dbReference>